<dbReference type="RefSeq" id="XP_007513569.1">
    <property type="nucleotide sequence ID" value="XM_007513507.1"/>
</dbReference>
<gene>
    <name evidence="10" type="ORF">Bathy04g00220</name>
</gene>
<keyword evidence="11" id="KW-1185">Reference proteome</keyword>
<proteinExistence type="inferred from homology"/>
<dbReference type="InterPro" id="IPR045888">
    <property type="entry name" value="Erv"/>
</dbReference>
<feature type="compositionally biased region" description="Basic and acidic residues" evidence="6">
    <location>
        <begin position="245"/>
        <end position="275"/>
    </location>
</feature>
<dbReference type="STRING" id="41875.K8EDM9"/>
<evidence type="ECO:0000256" key="7">
    <source>
        <dbReference type="SAM" id="Phobius"/>
    </source>
</evidence>
<evidence type="ECO:0000256" key="6">
    <source>
        <dbReference type="SAM" id="MobiDB-lite"/>
    </source>
</evidence>
<name>K8EDM9_9CHLO</name>
<dbReference type="GO" id="GO:0016020">
    <property type="term" value="C:membrane"/>
    <property type="evidence" value="ECO:0007669"/>
    <property type="project" value="UniProtKB-SubCell"/>
</dbReference>
<evidence type="ECO:0000259" key="9">
    <source>
        <dbReference type="Pfam" id="PF13850"/>
    </source>
</evidence>
<dbReference type="InterPro" id="IPR039542">
    <property type="entry name" value="Erv_N"/>
</dbReference>
<dbReference type="GeneID" id="19016048"/>
<evidence type="ECO:0000256" key="1">
    <source>
        <dbReference type="ARBA" id="ARBA00004141"/>
    </source>
</evidence>
<dbReference type="Pfam" id="PF07970">
    <property type="entry name" value="COPIIcoated_ERV"/>
    <property type="match status" value="2"/>
</dbReference>
<evidence type="ECO:0000259" key="8">
    <source>
        <dbReference type="Pfam" id="PF07970"/>
    </source>
</evidence>
<comment type="similarity">
    <text evidence="2">Belongs to the ERGIC family.</text>
</comment>
<evidence type="ECO:0008006" key="12">
    <source>
        <dbReference type="Google" id="ProtNLM"/>
    </source>
</evidence>
<feature type="domain" description="Endoplasmic reticulum vesicle transporter N-terminal" evidence="9">
    <location>
        <begin position="17"/>
        <end position="105"/>
    </location>
</feature>
<keyword evidence="4 7" id="KW-1133">Transmembrane helix</keyword>
<feature type="transmembrane region" description="Helical" evidence="7">
    <location>
        <begin position="372"/>
        <end position="393"/>
    </location>
</feature>
<dbReference type="eggNOG" id="KOG2667">
    <property type="taxonomic scope" value="Eukaryota"/>
</dbReference>
<reference evidence="10 11" key="1">
    <citation type="submission" date="2011-10" db="EMBL/GenBank/DDBJ databases">
        <authorList>
            <person name="Genoscope - CEA"/>
        </authorList>
    </citation>
    <scope>NUCLEOTIDE SEQUENCE [LARGE SCALE GENOMIC DNA]</scope>
    <source>
        <strain evidence="10 11">RCC 1105</strain>
    </source>
</reference>
<dbReference type="Proteomes" id="UP000198341">
    <property type="component" value="Chromosome 4"/>
</dbReference>
<dbReference type="PANTHER" id="PTHR10984:SF25">
    <property type="entry name" value="ENDOPLASMIC RETICULUM-GOLGI INTERMEDIATE COMPARTMENT PROTEIN 3"/>
    <property type="match status" value="1"/>
</dbReference>
<evidence type="ECO:0000256" key="5">
    <source>
        <dbReference type="ARBA" id="ARBA00023136"/>
    </source>
</evidence>
<evidence type="ECO:0000313" key="11">
    <source>
        <dbReference type="Proteomes" id="UP000198341"/>
    </source>
</evidence>
<dbReference type="InterPro" id="IPR012936">
    <property type="entry name" value="Erv_C"/>
</dbReference>
<organism evidence="10 11">
    <name type="scientific">Bathycoccus prasinos</name>
    <dbReference type="NCBI Taxonomy" id="41875"/>
    <lineage>
        <taxon>Eukaryota</taxon>
        <taxon>Viridiplantae</taxon>
        <taxon>Chlorophyta</taxon>
        <taxon>Mamiellophyceae</taxon>
        <taxon>Mamiellales</taxon>
        <taxon>Bathycoccaceae</taxon>
        <taxon>Bathycoccus</taxon>
    </lineage>
</organism>
<keyword evidence="5 7" id="KW-0472">Membrane</keyword>
<feature type="domain" description="Endoplasmic reticulum vesicle transporter C-terminal" evidence="8">
    <location>
        <begin position="293"/>
        <end position="393"/>
    </location>
</feature>
<feature type="transmembrane region" description="Helical" evidence="7">
    <location>
        <begin position="38"/>
        <end position="60"/>
    </location>
</feature>
<sequence length="409" mass="45499">MGGGAGIGGGGGGGFSLSSLDAYKKIEDHLMVRTTSGAIVSLLGIALMCILGASEILNYITPPVVKQMAVDGTQNELMTVRMDITFPRVPCSVLSVDAYDQSGKNDQDVRGELHKERLNKDGKSLGSYDKAGGGVTDEEDALIQDLQQFFGGGMKVVFQKRAEHSREVKHAVEKKEGCRLYGRMHVQRVGGNFHISAHAEEYETLQHAFGAVNKINISHTITHLSFGAGYPGLVNPLDGVARSGSDDEFHYDESSKDSRSSDRKNIEKEKEEEEKRKKKEQVRRSRLMDLTWDENGSGVYKYFLKLVPTFYRTHRSVFLGLFSWTKSVSTNQYSVTEYFRKTDAWSGSLPAVYFLYDFSPIAVTIDTKRPHFVYFLTRLCAVCGGVFAFAHMISNLVDALLTIITKKKR</sequence>
<evidence type="ECO:0000256" key="2">
    <source>
        <dbReference type="ARBA" id="ARBA00005648"/>
    </source>
</evidence>
<evidence type="ECO:0000256" key="4">
    <source>
        <dbReference type="ARBA" id="ARBA00022989"/>
    </source>
</evidence>
<accession>K8EDM9</accession>
<dbReference type="Pfam" id="PF13850">
    <property type="entry name" value="ERGIC_N"/>
    <property type="match status" value="1"/>
</dbReference>
<feature type="domain" description="Endoplasmic reticulum vesicle transporter C-terminal" evidence="8">
    <location>
        <begin position="168"/>
        <end position="243"/>
    </location>
</feature>
<keyword evidence="3 7" id="KW-0812">Transmembrane</keyword>
<dbReference type="KEGG" id="bpg:Bathy04g00220"/>
<dbReference type="GO" id="GO:0005783">
    <property type="term" value="C:endoplasmic reticulum"/>
    <property type="evidence" value="ECO:0007669"/>
    <property type="project" value="TreeGrafter"/>
</dbReference>
<dbReference type="OrthoDB" id="270930at2759"/>
<dbReference type="AlphaFoldDB" id="K8EDM9"/>
<evidence type="ECO:0000256" key="3">
    <source>
        <dbReference type="ARBA" id="ARBA00022692"/>
    </source>
</evidence>
<feature type="region of interest" description="Disordered" evidence="6">
    <location>
        <begin position="245"/>
        <end position="280"/>
    </location>
</feature>
<protein>
    <recommendedName>
        <fullName evidence="12">Endoplasmic reticulum-Golgi intermediate compartment protein 3</fullName>
    </recommendedName>
</protein>
<comment type="subcellular location">
    <subcellularLocation>
        <location evidence="1">Membrane</location>
        <topology evidence="1">Multi-pass membrane protein</topology>
    </subcellularLocation>
</comment>
<dbReference type="PANTHER" id="PTHR10984">
    <property type="entry name" value="ENDOPLASMIC RETICULUM-GOLGI INTERMEDIATE COMPARTMENT PROTEIN"/>
    <property type="match status" value="1"/>
</dbReference>
<dbReference type="GO" id="GO:0030134">
    <property type="term" value="C:COPII-coated ER to Golgi transport vesicle"/>
    <property type="evidence" value="ECO:0007669"/>
    <property type="project" value="TreeGrafter"/>
</dbReference>
<dbReference type="EMBL" id="FO082275">
    <property type="protein sequence ID" value="CCO16094.1"/>
    <property type="molecule type" value="Genomic_DNA"/>
</dbReference>
<evidence type="ECO:0000313" key="10">
    <source>
        <dbReference type="EMBL" id="CCO16094.1"/>
    </source>
</evidence>